<organism evidence="2 4">
    <name type="scientific">Hibiscus sabdariffa</name>
    <name type="common">roselle</name>
    <dbReference type="NCBI Taxonomy" id="183260"/>
    <lineage>
        <taxon>Eukaryota</taxon>
        <taxon>Viridiplantae</taxon>
        <taxon>Streptophyta</taxon>
        <taxon>Embryophyta</taxon>
        <taxon>Tracheophyta</taxon>
        <taxon>Spermatophyta</taxon>
        <taxon>Magnoliopsida</taxon>
        <taxon>eudicotyledons</taxon>
        <taxon>Gunneridae</taxon>
        <taxon>Pentapetalae</taxon>
        <taxon>rosids</taxon>
        <taxon>malvids</taxon>
        <taxon>Malvales</taxon>
        <taxon>Malvaceae</taxon>
        <taxon>Malvoideae</taxon>
        <taxon>Hibiscus</taxon>
    </lineage>
</organism>
<protein>
    <submittedName>
        <fullName evidence="2">Uncharacterized protein</fullName>
    </submittedName>
</protein>
<feature type="compositionally biased region" description="Basic and acidic residues" evidence="1">
    <location>
        <begin position="198"/>
        <end position="212"/>
    </location>
</feature>
<feature type="region of interest" description="Disordered" evidence="1">
    <location>
        <begin position="191"/>
        <end position="217"/>
    </location>
</feature>
<keyword evidence="4" id="KW-1185">Reference proteome</keyword>
<dbReference type="Proteomes" id="UP001472677">
    <property type="component" value="Unassembled WGS sequence"/>
</dbReference>
<name>A0ABR2AXU9_9ROSI</name>
<proteinExistence type="predicted"/>
<dbReference type="EMBL" id="JBBPBM010000239">
    <property type="protein sequence ID" value="KAK8499288.1"/>
    <property type="molecule type" value="Genomic_DNA"/>
</dbReference>
<evidence type="ECO:0000313" key="2">
    <source>
        <dbReference type="EMBL" id="KAK8499101.1"/>
    </source>
</evidence>
<sequence length="232" mass="25853">MRAIMTGESESSQIMMVGSSGPSGRPPFDLNLPASGEEGGDDIKRTLYQLELAKVQEQKMELAQRIRPLIEEESLKRNLEELPSETAVVENLITRMAGIRTRAANDPNAEMEEFRYLKTWLTRACQNAEDETKGRMSIRTEIKLIIQKSVQNDRSFLRFGYEVSFEALDKGAIEILGPYECVMTRGRLPGGGGSSVVGKRETRLYEPEERLHSSSKGVKTGAFCSASRNASE</sequence>
<gene>
    <name evidence="2" type="ORF">V6N12_075951</name>
    <name evidence="3" type="ORF">V6N12_076138</name>
</gene>
<evidence type="ECO:0000313" key="3">
    <source>
        <dbReference type="EMBL" id="KAK8499288.1"/>
    </source>
</evidence>
<evidence type="ECO:0000256" key="1">
    <source>
        <dbReference type="SAM" id="MobiDB-lite"/>
    </source>
</evidence>
<reference evidence="2 4" key="1">
    <citation type="journal article" date="2024" name="G3 (Bethesda)">
        <title>Genome assembly of Hibiscus sabdariffa L. provides insights into metabolisms of medicinal natural products.</title>
        <authorList>
            <person name="Kim T."/>
        </authorList>
    </citation>
    <scope>NUCLEOTIDE SEQUENCE [LARGE SCALE GENOMIC DNA]</scope>
    <source>
        <strain evidence="2">TK-2024</strain>
        <tissue evidence="2">Old leaves</tissue>
    </source>
</reference>
<evidence type="ECO:0000313" key="4">
    <source>
        <dbReference type="Proteomes" id="UP001472677"/>
    </source>
</evidence>
<dbReference type="EMBL" id="JBBPBM010000239">
    <property type="protein sequence ID" value="KAK8499101.1"/>
    <property type="molecule type" value="Genomic_DNA"/>
</dbReference>
<accession>A0ABR2AXU9</accession>
<comment type="caution">
    <text evidence="2">The sequence shown here is derived from an EMBL/GenBank/DDBJ whole genome shotgun (WGS) entry which is preliminary data.</text>
</comment>
<feature type="region of interest" description="Disordered" evidence="1">
    <location>
        <begin position="1"/>
        <end position="26"/>
    </location>
</feature>